<feature type="non-terminal residue" evidence="1">
    <location>
        <position position="1"/>
    </location>
</feature>
<name>A0AAD4E7M7_9AGAM</name>
<accession>A0AAD4E7M7</accession>
<dbReference type="GeneID" id="64667963"/>
<organism evidence="1 2">
    <name type="scientific">Suillus fuscotomentosus</name>
    <dbReference type="NCBI Taxonomy" id="1912939"/>
    <lineage>
        <taxon>Eukaryota</taxon>
        <taxon>Fungi</taxon>
        <taxon>Dikarya</taxon>
        <taxon>Basidiomycota</taxon>
        <taxon>Agaricomycotina</taxon>
        <taxon>Agaricomycetes</taxon>
        <taxon>Agaricomycetidae</taxon>
        <taxon>Boletales</taxon>
        <taxon>Suillineae</taxon>
        <taxon>Suillaceae</taxon>
        <taxon>Suillus</taxon>
    </lineage>
</organism>
<comment type="caution">
    <text evidence="1">The sequence shown here is derived from an EMBL/GenBank/DDBJ whole genome shotgun (WGS) entry which is preliminary data.</text>
</comment>
<gene>
    <name evidence="1" type="ORF">F5891DRAFT_913582</name>
</gene>
<protein>
    <submittedName>
        <fullName evidence="1">Uncharacterized protein</fullName>
    </submittedName>
</protein>
<dbReference type="EMBL" id="JABBWK010000023">
    <property type="protein sequence ID" value="KAG1901225.1"/>
    <property type="molecule type" value="Genomic_DNA"/>
</dbReference>
<feature type="non-terminal residue" evidence="1">
    <location>
        <position position="186"/>
    </location>
</feature>
<evidence type="ECO:0000313" key="2">
    <source>
        <dbReference type="Proteomes" id="UP001195769"/>
    </source>
</evidence>
<sequence length="186" mass="21731">EDGPGPNTQNLAFDLKHGSSTPWNAKVLDILLEALKRRSVEEQWPFQRLDGYYKMILEDRYKRLRTVWRAAQPKVTAKGILETGAEVEERLIVKRDKNLKSVHQATCRRNQIIELKKDGEDEDLPAWQWLQNIIKTLGDGGMSSEESDIENDIECVLQVKNMTWRRRIEQELNIIDNQRVLDDDIF</sequence>
<keyword evidence="2" id="KW-1185">Reference proteome</keyword>
<reference evidence="1" key="1">
    <citation type="journal article" date="2020" name="New Phytol.">
        <title>Comparative genomics reveals dynamic genome evolution in host specialist ectomycorrhizal fungi.</title>
        <authorList>
            <person name="Lofgren L.A."/>
            <person name="Nguyen N.H."/>
            <person name="Vilgalys R."/>
            <person name="Ruytinx J."/>
            <person name="Liao H.L."/>
            <person name="Branco S."/>
            <person name="Kuo A."/>
            <person name="LaButti K."/>
            <person name="Lipzen A."/>
            <person name="Andreopoulos W."/>
            <person name="Pangilinan J."/>
            <person name="Riley R."/>
            <person name="Hundley H."/>
            <person name="Na H."/>
            <person name="Barry K."/>
            <person name="Grigoriev I.V."/>
            <person name="Stajich J.E."/>
            <person name="Kennedy P.G."/>
        </authorList>
    </citation>
    <scope>NUCLEOTIDE SEQUENCE</scope>
    <source>
        <strain evidence="1">FC203</strain>
    </source>
</reference>
<dbReference type="Proteomes" id="UP001195769">
    <property type="component" value="Unassembled WGS sequence"/>
</dbReference>
<evidence type="ECO:0000313" key="1">
    <source>
        <dbReference type="EMBL" id="KAG1901225.1"/>
    </source>
</evidence>
<dbReference type="RefSeq" id="XP_041226800.1">
    <property type="nucleotide sequence ID" value="XM_041373665.1"/>
</dbReference>
<dbReference type="AlphaFoldDB" id="A0AAD4E7M7"/>
<proteinExistence type="predicted"/>